<evidence type="ECO:0000313" key="4">
    <source>
        <dbReference type="EMBL" id="CAF4802393.1"/>
    </source>
</evidence>
<evidence type="ECO:0000313" key="3">
    <source>
        <dbReference type="EMBL" id="CAF4597551.1"/>
    </source>
</evidence>
<gene>
    <name evidence="2" type="ORF">BYL167_LOCUS37494</name>
    <name evidence="3" type="ORF">BYL167_LOCUS39980</name>
    <name evidence="4" type="ORF">GIL414_LOCUS47220</name>
    <name evidence="5" type="ORF">GIL414_LOCUS53492</name>
</gene>
<dbReference type="EMBL" id="CAJOBJ010150178">
    <property type="protein sequence ID" value="CAF4802393.1"/>
    <property type="molecule type" value="Genomic_DNA"/>
</dbReference>
<dbReference type="InterPro" id="IPR009057">
    <property type="entry name" value="Homeodomain-like_sf"/>
</dbReference>
<name>A0A8S2Y5K1_9BILA</name>
<evidence type="ECO:0000313" key="6">
    <source>
        <dbReference type="Proteomes" id="UP000681967"/>
    </source>
</evidence>
<keyword evidence="1" id="KW-0812">Transmembrane</keyword>
<dbReference type="EMBL" id="CAJOBH010085118">
    <property type="protein sequence ID" value="CAF4535985.1"/>
    <property type="molecule type" value="Genomic_DNA"/>
</dbReference>
<dbReference type="AlphaFoldDB" id="A0A8S2Y5K1"/>
<reference evidence="2" key="1">
    <citation type="submission" date="2021-02" db="EMBL/GenBank/DDBJ databases">
        <authorList>
            <person name="Nowell W R."/>
        </authorList>
    </citation>
    <scope>NUCLEOTIDE SEQUENCE</scope>
</reference>
<dbReference type="Proteomes" id="UP000681720">
    <property type="component" value="Unassembled WGS sequence"/>
</dbReference>
<proteinExistence type="predicted"/>
<dbReference type="EMBL" id="CAJOBJ010185587">
    <property type="protein sequence ID" value="CAF4934678.1"/>
    <property type="molecule type" value="Genomic_DNA"/>
</dbReference>
<dbReference type="Gene3D" id="1.10.10.60">
    <property type="entry name" value="Homeodomain-like"/>
    <property type="match status" value="1"/>
</dbReference>
<comment type="caution">
    <text evidence="2">The sequence shown here is derived from an EMBL/GenBank/DDBJ whole genome shotgun (WGS) entry which is preliminary data.</text>
</comment>
<keyword evidence="1" id="KW-0472">Membrane</keyword>
<dbReference type="Proteomes" id="UP000681967">
    <property type="component" value="Unassembled WGS sequence"/>
</dbReference>
<evidence type="ECO:0000256" key="1">
    <source>
        <dbReference type="SAM" id="Phobius"/>
    </source>
</evidence>
<keyword evidence="1" id="KW-1133">Transmembrane helix</keyword>
<dbReference type="EMBL" id="CAJOBH010097733">
    <property type="protein sequence ID" value="CAF4597551.1"/>
    <property type="molecule type" value="Genomic_DNA"/>
</dbReference>
<feature type="transmembrane region" description="Helical" evidence="1">
    <location>
        <begin position="52"/>
        <end position="74"/>
    </location>
</feature>
<evidence type="ECO:0000313" key="5">
    <source>
        <dbReference type="EMBL" id="CAF4934678.1"/>
    </source>
</evidence>
<organism evidence="2 6">
    <name type="scientific">Rotaria magnacalcarata</name>
    <dbReference type="NCBI Taxonomy" id="392030"/>
    <lineage>
        <taxon>Eukaryota</taxon>
        <taxon>Metazoa</taxon>
        <taxon>Spiralia</taxon>
        <taxon>Gnathifera</taxon>
        <taxon>Rotifera</taxon>
        <taxon>Eurotatoria</taxon>
        <taxon>Bdelloidea</taxon>
        <taxon>Philodinida</taxon>
        <taxon>Philodinidae</taxon>
        <taxon>Rotaria</taxon>
    </lineage>
</organism>
<accession>A0A8S2Y5K1</accession>
<feature type="non-terminal residue" evidence="2">
    <location>
        <position position="1"/>
    </location>
</feature>
<sequence>RRREDIARVCNEARTRIEGTNEVLNERDRVTDAIVTHWFQNKRKMAKSQRGILFLVILQTYIISFPFVFVRLHFSINP</sequence>
<evidence type="ECO:0008006" key="7">
    <source>
        <dbReference type="Google" id="ProtNLM"/>
    </source>
</evidence>
<protein>
    <recommendedName>
        <fullName evidence="7">Homeobox domain-containing protein</fullName>
    </recommendedName>
</protein>
<dbReference type="SUPFAM" id="SSF46689">
    <property type="entry name" value="Homeodomain-like"/>
    <property type="match status" value="1"/>
</dbReference>
<evidence type="ECO:0000313" key="2">
    <source>
        <dbReference type="EMBL" id="CAF4535985.1"/>
    </source>
</evidence>